<dbReference type="CDD" id="cd14686">
    <property type="entry name" value="bZIP"/>
    <property type="match status" value="1"/>
</dbReference>
<feature type="region of interest" description="Disordered" evidence="4">
    <location>
        <begin position="194"/>
        <end position="237"/>
    </location>
</feature>
<dbReference type="PROSITE" id="PS50217">
    <property type="entry name" value="BZIP"/>
    <property type="match status" value="1"/>
</dbReference>
<dbReference type="GO" id="GO:0001228">
    <property type="term" value="F:DNA-binding transcription activator activity, RNA polymerase II-specific"/>
    <property type="evidence" value="ECO:0007669"/>
    <property type="project" value="TreeGrafter"/>
</dbReference>
<sequence length="363" mass="36852">MESSAAKTDSDNNSQDVSSDEEGIKNIGDGKTSGKKRSLPASEEEKKAERRAANRRSAFQSRQRRKILIEDLQRTVAGLSKENTDLRKSNEDLRVQLKAILLENHQLRMQQQMHNPNVGATDLMQASALLRGGGQNSAIAQLLGAGGVAGQLGGQAQPPAAADASAGNAPTSAPNGDNDSLLNSRLALVAAQARADELGQSQDGATATAPPAPSNAPQASAPQSSNGNAPMSGMDQNQAFNGLQSLFDSARQGGLQGSLGGNHQLNVLQGLLENSAFGGGGGGGGGAPGGAMGGLAALYDSISRNPGMGGGRLNDIQRALLACGGGNNAAGIAGLTAPKPANNGNDNTVSDALRNLLQKNQPS</sequence>
<dbReference type="GO" id="GO:0000976">
    <property type="term" value="F:transcription cis-regulatory region binding"/>
    <property type="evidence" value="ECO:0007669"/>
    <property type="project" value="InterPro"/>
</dbReference>
<organism evidence="6 7">
    <name type="scientific">Cylindrotheca closterium</name>
    <dbReference type="NCBI Taxonomy" id="2856"/>
    <lineage>
        <taxon>Eukaryota</taxon>
        <taxon>Sar</taxon>
        <taxon>Stramenopiles</taxon>
        <taxon>Ochrophyta</taxon>
        <taxon>Bacillariophyta</taxon>
        <taxon>Bacillariophyceae</taxon>
        <taxon>Bacillariophycidae</taxon>
        <taxon>Bacillariales</taxon>
        <taxon>Bacillariaceae</taxon>
        <taxon>Cylindrotheca</taxon>
    </lineage>
</organism>
<keyword evidence="2" id="KW-0539">Nucleus</keyword>
<evidence type="ECO:0000313" key="6">
    <source>
        <dbReference type="EMBL" id="CAJ1951574.1"/>
    </source>
</evidence>
<accession>A0AAD2FSG4</accession>
<feature type="compositionally biased region" description="Polar residues" evidence="4">
    <location>
        <begin position="171"/>
        <end position="180"/>
    </location>
</feature>
<gene>
    <name evidence="6" type="ORF">CYCCA115_LOCUS13138</name>
</gene>
<dbReference type="SUPFAM" id="SSF57959">
    <property type="entry name" value="Leucine zipper domain"/>
    <property type="match status" value="1"/>
</dbReference>
<evidence type="ECO:0000256" key="4">
    <source>
        <dbReference type="SAM" id="MobiDB-lite"/>
    </source>
</evidence>
<dbReference type="Gene3D" id="1.20.5.170">
    <property type="match status" value="1"/>
</dbReference>
<evidence type="ECO:0000256" key="1">
    <source>
        <dbReference type="ARBA" id="ARBA00004123"/>
    </source>
</evidence>
<evidence type="ECO:0000256" key="3">
    <source>
        <dbReference type="SAM" id="Coils"/>
    </source>
</evidence>
<feature type="compositionally biased region" description="Low complexity" evidence="4">
    <location>
        <begin position="154"/>
        <end position="170"/>
    </location>
</feature>
<reference evidence="6" key="1">
    <citation type="submission" date="2023-08" db="EMBL/GenBank/DDBJ databases">
        <authorList>
            <person name="Audoor S."/>
            <person name="Bilcke G."/>
        </authorList>
    </citation>
    <scope>NUCLEOTIDE SEQUENCE</scope>
</reference>
<dbReference type="PANTHER" id="PTHR40621:SF6">
    <property type="entry name" value="AP-1-LIKE TRANSCRIPTION FACTOR YAP1-RELATED"/>
    <property type="match status" value="1"/>
</dbReference>
<feature type="compositionally biased region" description="Basic and acidic residues" evidence="4">
    <location>
        <begin position="43"/>
        <end position="52"/>
    </location>
</feature>
<keyword evidence="7" id="KW-1185">Reference proteome</keyword>
<dbReference type="PROSITE" id="PS00036">
    <property type="entry name" value="BZIP_BASIC"/>
    <property type="match status" value="1"/>
</dbReference>
<dbReference type="Proteomes" id="UP001295423">
    <property type="component" value="Unassembled WGS sequence"/>
</dbReference>
<dbReference type="PANTHER" id="PTHR40621">
    <property type="entry name" value="TRANSCRIPTION FACTOR KAPC-RELATED"/>
    <property type="match status" value="1"/>
</dbReference>
<dbReference type="InterPro" id="IPR046347">
    <property type="entry name" value="bZIP_sf"/>
</dbReference>
<dbReference type="SMART" id="SM00338">
    <property type="entry name" value="BRLZ"/>
    <property type="match status" value="1"/>
</dbReference>
<evidence type="ECO:0000313" key="7">
    <source>
        <dbReference type="Proteomes" id="UP001295423"/>
    </source>
</evidence>
<feature type="region of interest" description="Disordered" evidence="4">
    <location>
        <begin position="152"/>
        <end position="180"/>
    </location>
</feature>
<feature type="domain" description="BZIP" evidence="5">
    <location>
        <begin position="44"/>
        <end position="107"/>
    </location>
</feature>
<dbReference type="GO" id="GO:0090575">
    <property type="term" value="C:RNA polymerase II transcription regulator complex"/>
    <property type="evidence" value="ECO:0007669"/>
    <property type="project" value="TreeGrafter"/>
</dbReference>
<comment type="caution">
    <text evidence="6">The sequence shown here is derived from an EMBL/GenBank/DDBJ whole genome shotgun (WGS) entry which is preliminary data.</text>
</comment>
<name>A0AAD2FSG4_9STRA</name>
<dbReference type="Pfam" id="PF00170">
    <property type="entry name" value="bZIP_1"/>
    <property type="match status" value="1"/>
</dbReference>
<evidence type="ECO:0000259" key="5">
    <source>
        <dbReference type="PROSITE" id="PS50217"/>
    </source>
</evidence>
<dbReference type="InterPro" id="IPR050936">
    <property type="entry name" value="AP-1-like"/>
</dbReference>
<feature type="region of interest" description="Disordered" evidence="4">
    <location>
        <begin position="1"/>
        <end position="61"/>
    </location>
</feature>
<dbReference type="EMBL" id="CAKOGP040001787">
    <property type="protein sequence ID" value="CAJ1951574.1"/>
    <property type="molecule type" value="Genomic_DNA"/>
</dbReference>
<feature type="coiled-coil region" evidence="3">
    <location>
        <begin position="69"/>
        <end position="110"/>
    </location>
</feature>
<protein>
    <recommendedName>
        <fullName evidence="5">BZIP domain-containing protein</fullName>
    </recommendedName>
</protein>
<keyword evidence="3" id="KW-0175">Coiled coil</keyword>
<comment type="subcellular location">
    <subcellularLocation>
        <location evidence="1">Nucleus</location>
    </subcellularLocation>
</comment>
<evidence type="ECO:0000256" key="2">
    <source>
        <dbReference type="ARBA" id="ARBA00023242"/>
    </source>
</evidence>
<dbReference type="InterPro" id="IPR004827">
    <property type="entry name" value="bZIP"/>
</dbReference>
<proteinExistence type="predicted"/>
<dbReference type="AlphaFoldDB" id="A0AAD2FSG4"/>
<feature type="compositionally biased region" description="Low complexity" evidence="4">
    <location>
        <begin position="205"/>
        <end position="226"/>
    </location>
</feature>